<dbReference type="SUPFAM" id="SSF50814">
    <property type="entry name" value="Lipocalins"/>
    <property type="match status" value="1"/>
</dbReference>
<name>L7M8M8_RHIPC</name>
<feature type="signal peptide" evidence="1">
    <location>
        <begin position="1"/>
        <end position="15"/>
    </location>
</feature>
<dbReference type="EMBL" id="GACK01004403">
    <property type="protein sequence ID" value="JAA60631.1"/>
    <property type="molecule type" value="mRNA"/>
</dbReference>
<proteinExistence type="evidence at transcript level"/>
<dbReference type="InterPro" id="IPR012674">
    <property type="entry name" value="Calycin"/>
</dbReference>
<sequence length="214" mass="25123">MHFVVIVLFWGIASGTVDYKGRATVKDVLDFFRTGQTIALIRRSYNRFIDELEPRCIKTIVTKHENTSLWFNQSYTYGRKSAEESMIGHVLKKPGMDSAPVMIVERVKESENGHLLRNRATQGRDEQTHMFSRAPAHDSSIDYMSFRIYDFQYYDDREKCAVISFTENSCYTKCELHVWLTGGSGAYHNCLLEYEYLCGHRKYYNLYNHRECKF</sequence>
<dbReference type="Gene3D" id="2.40.128.20">
    <property type="match status" value="1"/>
</dbReference>
<reference evidence="2" key="1">
    <citation type="submission" date="2012-11" db="EMBL/GenBank/DDBJ databases">
        <authorList>
            <person name="Lucero-Rivera Y.E."/>
            <person name="Tovar-Ramirez D."/>
        </authorList>
    </citation>
    <scope>NUCLEOTIDE SEQUENCE</scope>
    <source>
        <tissue evidence="2">Salivary gland</tissue>
    </source>
</reference>
<keyword evidence="1" id="KW-0732">Signal</keyword>
<accession>L7M8M8</accession>
<evidence type="ECO:0000256" key="1">
    <source>
        <dbReference type="SAM" id="SignalP"/>
    </source>
</evidence>
<reference evidence="2" key="2">
    <citation type="journal article" date="2015" name="J. Proteomics">
        <title>Sexual differences in the sialomes of the zebra tick, Rhipicephalus pulchellus.</title>
        <authorList>
            <person name="Tan A.W."/>
            <person name="Francischetti I.M."/>
            <person name="Slovak M."/>
            <person name="Kini R.M."/>
            <person name="Ribeiro J.M."/>
        </authorList>
    </citation>
    <scope>NUCLEOTIDE SEQUENCE</scope>
    <source>
        <tissue evidence="2">Salivary gland</tissue>
    </source>
</reference>
<evidence type="ECO:0000313" key="2">
    <source>
        <dbReference type="EMBL" id="JAA60631.1"/>
    </source>
</evidence>
<feature type="chain" id="PRO_5012836293" evidence="1">
    <location>
        <begin position="16"/>
        <end position="214"/>
    </location>
</feature>
<protein>
    <submittedName>
        <fullName evidence="2">Putative group i salivary lipocalin</fullName>
    </submittedName>
</protein>
<organism evidence="2">
    <name type="scientific">Rhipicephalus pulchellus</name>
    <name type="common">Yellow backed tick</name>
    <name type="synonym">Dermacentor pulchellus</name>
    <dbReference type="NCBI Taxonomy" id="72859"/>
    <lineage>
        <taxon>Eukaryota</taxon>
        <taxon>Metazoa</taxon>
        <taxon>Ecdysozoa</taxon>
        <taxon>Arthropoda</taxon>
        <taxon>Chelicerata</taxon>
        <taxon>Arachnida</taxon>
        <taxon>Acari</taxon>
        <taxon>Parasitiformes</taxon>
        <taxon>Ixodida</taxon>
        <taxon>Ixodoidea</taxon>
        <taxon>Ixodidae</taxon>
        <taxon>Rhipicephalinae</taxon>
        <taxon>Rhipicephalus</taxon>
        <taxon>Rhipicephalus</taxon>
    </lineage>
</organism>
<dbReference type="AlphaFoldDB" id="L7M8M8"/>